<evidence type="ECO:0000256" key="8">
    <source>
        <dbReference type="ARBA" id="ARBA00022968"/>
    </source>
</evidence>
<dbReference type="InterPro" id="IPR012340">
    <property type="entry name" value="NA-bd_OB-fold"/>
</dbReference>
<accession>A0A450UYL0</accession>
<evidence type="ECO:0000256" key="2">
    <source>
        <dbReference type="ARBA" id="ARBA00022475"/>
    </source>
</evidence>
<dbReference type="HAMAP" id="MF_01959">
    <property type="entry name" value="CcmE"/>
    <property type="match status" value="1"/>
</dbReference>
<dbReference type="NCBIfam" id="NF009729">
    <property type="entry name" value="PRK13254.1-3"/>
    <property type="match status" value="1"/>
</dbReference>
<evidence type="ECO:0000256" key="10">
    <source>
        <dbReference type="ARBA" id="ARBA00023004"/>
    </source>
</evidence>
<reference evidence="16" key="1">
    <citation type="submission" date="2019-02" db="EMBL/GenBank/DDBJ databases">
        <authorList>
            <person name="Gruber-Vodicka R. H."/>
            <person name="Seah K. B. B."/>
        </authorList>
    </citation>
    <scope>NUCLEOTIDE SEQUENCE</scope>
    <source>
        <strain evidence="18">BECK_SA2B12</strain>
        <strain evidence="16">BECK_SA2B15</strain>
        <strain evidence="17">BECK_SA2B20</strain>
    </source>
</reference>
<dbReference type="InterPro" id="IPR004329">
    <property type="entry name" value="CcmE"/>
</dbReference>
<keyword evidence="8 13" id="KW-0735">Signal-anchor</keyword>
<evidence type="ECO:0000256" key="9">
    <source>
        <dbReference type="ARBA" id="ARBA00022989"/>
    </source>
</evidence>
<keyword evidence="7 13" id="KW-0201">Cytochrome c-type biogenesis</keyword>
<evidence type="ECO:0000313" key="17">
    <source>
        <dbReference type="EMBL" id="VFJ98179.1"/>
    </source>
</evidence>
<dbReference type="PANTHER" id="PTHR34128">
    <property type="entry name" value="CYTOCHROME C-TYPE BIOGENESIS PROTEIN CCME HOMOLOG, MITOCHONDRIAL"/>
    <property type="match status" value="1"/>
</dbReference>
<evidence type="ECO:0000256" key="11">
    <source>
        <dbReference type="ARBA" id="ARBA00023136"/>
    </source>
</evidence>
<evidence type="ECO:0000256" key="6">
    <source>
        <dbReference type="ARBA" id="ARBA00022723"/>
    </source>
</evidence>
<dbReference type="SUPFAM" id="SSF82093">
    <property type="entry name" value="Heme chaperone CcmE"/>
    <property type="match status" value="1"/>
</dbReference>
<keyword evidence="3" id="KW-0997">Cell inner membrane</keyword>
<organism evidence="16">
    <name type="scientific">Candidatus Kentrum eta</name>
    <dbReference type="NCBI Taxonomy" id="2126337"/>
    <lineage>
        <taxon>Bacteria</taxon>
        <taxon>Pseudomonadati</taxon>
        <taxon>Pseudomonadota</taxon>
        <taxon>Gammaproteobacteria</taxon>
        <taxon>Candidatus Kentrum</taxon>
    </lineage>
</organism>
<comment type="similarity">
    <text evidence="13">Belongs to the CcmE/CycJ family.</text>
</comment>
<evidence type="ECO:0000256" key="5">
    <source>
        <dbReference type="ARBA" id="ARBA00022692"/>
    </source>
</evidence>
<keyword evidence="6 13" id="KW-0479">Metal-binding</keyword>
<keyword evidence="4 13" id="KW-0349">Heme</keyword>
<comment type="function">
    <text evidence="12 13">Heme chaperone required for the biogenesis of c-type cytochromes. Transiently binds heme delivered by CcmC and transfers the heme to apo-cytochromes in a process facilitated by CcmF and CcmH.</text>
</comment>
<gene>
    <name evidence="13" type="primary">ccmE</name>
    <name evidence="13" type="synonym">cycJ</name>
    <name evidence="16" type="ORF">BECKH772A_GA0070896_101247</name>
    <name evidence="17" type="ORF">BECKH772B_GA0070898_101277</name>
    <name evidence="18" type="ORF">BECKH772C_GA0070978_101197</name>
</gene>
<evidence type="ECO:0000256" key="4">
    <source>
        <dbReference type="ARBA" id="ARBA00022617"/>
    </source>
</evidence>
<evidence type="ECO:0000256" key="14">
    <source>
        <dbReference type="PIRSR" id="PIRSR604329-50"/>
    </source>
</evidence>
<dbReference type="GO" id="GO:0020037">
    <property type="term" value="F:heme binding"/>
    <property type="evidence" value="ECO:0007669"/>
    <property type="project" value="InterPro"/>
</dbReference>
<dbReference type="InterPro" id="IPR036127">
    <property type="entry name" value="CcmE-like_sf"/>
</dbReference>
<evidence type="ECO:0000256" key="15">
    <source>
        <dbReference type="SAM" id="Phobius"/>
    </source>
</evidence>
<dbReference type="GO" id="GO:0005886">
    <property type="term" value="C:plasma membrane"/>
    <property type="evidence" value="ECO:0007669"/>
    <property type="project" value="UniProtKB-SubCell"/>
</dbReference>
<comment type="subcellular location">
    <subcellularLocation>
        <location evidence="1">Cell inner membrane</location>
    </subcellularLocation>
    <subcellularLocation>
        <location evidence="13">Cell membrane</location>
        <topology evidence="13">Single-pass type II membrane protein</topology>
    </subcellularLocation>
</comment>
<dbReference type="GO" id="GO:0046872">
    <property type="term" value="F:metal ion binding"/>
    <property type="evidence" value="ECO:0007669"/>
    <property type="project" value="UniProtKB-KW"/>
</dbReference>
<feature type="transmembrane region" description="Helical" evidence="15">
    <location>
        <begin position="9"/>
        <end position="30"/>
    </location>
</feature>
<feature type="topological domain" description="Cytoplasmic" evidence="13">
    <location>
        <begin position="1"/>
        <end position="8"/>
    </location>
</feature>
<dbReference type="NCBIfam" id="NF009731">
    <property type="entry name" value="PRK13254.1-5"/>
    <property type="match status" value="1"/>
</dbReference>
<dbReference type="AlphaFoldDB" id="A0A450UYL0"/>
<feature type="binding site" description="axial binding residue" evidence="13 14">
    <location>
        <position position="130"/>
    </location>
    <ligand>
        <name>heme</name>
        <dbReference type="ChEBI" id="CHEBI:30413"/>
    </ligand>
    <ligandPart>
        <name>Fe</name>
        <dbReference type="ChEBI" id="CHEBI:18248"/>
    </ligandPart>
</feature>
<dbReference type="Gene3D" id="2.40.50.140">
    <property type="entry name" value="Nucleic acid-binding proteins"/>
    <property type="match status" value="1"/>
</dbReference>
<evidence type="ECO:0000256" key="13">
    <source>
        <dbReference type="HAMAP-Rule" id="MF_01959"/>
    </source>
</evidence>
<evidence type="ECO:0000256" key="12">
    <source>
        <dbReference type="ARBA" id="ARBA00056663"/>
    </source>
</evidence>
<evidence type="ECO:0000256" key="7">
    <source>
        <dbReference type="ARBA" id="ARBA00022748"/>
    </source>
</evidence>
<evidence type="ECO:0000256" key="3">
    <source>
        <dbReference type="ARBA" id="ARBA00022519"/>
    </source>
</evidence>
<keyword evidence="5 13" id="KW-0812">Transmembrane</keyword>
<proteinExistence type="inferred from homology"/>
<dbReference type="PANTHER" id="PTHR34128:SF2">
    <property type="entry name" value="CYTOCHROME C-TYPE BIOGENESIS PROTEIN CCME HOMOLOG, MITOCHONDRIAL"/>
    <property type="match status" value="1"/>
</dbReference>
<evidence type="ECO:0000256" key="1">
    <source>
        <dbReference type="ARBA" id="ARBA00004533"/>
    </source>
</evidence>
<protein>
    <recommendedName>
        <fullName evidence="13">Cytochrome c-type biogenesis protein CcmE</fullName>
    </recommendedName>
    <alternativeName>
        <fullName evidence="13">Cytochrome c maturation protein E</fullName>
    </alternativeName>
    <alternativeName>
        <fullName evidence="13">Heme chaperone CcmE</fullName>
    </alternativeName>
</protein>
<dbReference type="GO" id="GO:0017004">
    <property type="term" value="P:cytochrome complex assembly"/>
    <property type="evidence" value="ECO:0007669"/>
    <property type="project" value="UniProtKB-KW"/>
</dbReference>
<dbReference type="EMBL" id="CAADFG010000124">
    <property type="protein sequence ID" value="VFJ97644.1"/>
    <property type="molecule type" value="Genomic_DNA"/>
</dbReference>
<dbReference type="Pfam" id="PF03100">
    <property type="entry name" value="CcmE"/>
    <property type="match status" value="1"/>
</dbReference>
<evidence type="ECO:0000313" key="16">
    <source>
        <dbReference type="EMBL" id="VFJ97644.1"/>
    </source>
</evidence>
<dbReference type="EMBL" id="CAADFI010000127">
    <property type="protein sequence ID" value="VFJ98179.1"/>
    <property type="molecule type" value="Genomic_DNA"/>
</dbReference>
<keyword evidence="2 13" id="KW-1003">Cell membrane</keyword>
<dbReference type="FunFam" id="2.40.50.140:FF:000104">
    <property type="entry name" value="Cytochrome c-type biogenesis protein CcmE"/>
    <property type="match status" value="1"/>
</dbReference>
<dbReference type="NCBIfam" id="NF009727">
    <property type="entry name" value="PRK13254.1-1"/>
    <property type="match status" value="1"/>
</dbReference>
<keyword evidence="10 13" id="KW-0408">Iron</keyword>
<feature type="binding site" description="covalent" evidence="13 14">
    <location>
        <position position="126"/>
    </location>
    <ligand>
        <name>heme</name>
        <dbReference type="ChEBI" id="CHEBI:30413"/>
    </ligand>
</feature>
<dbReference type="EMBL" id="CAADFJ010000119">
    <property type="protein sequence ID" value="VFK03231.1"/>
    <property type="molecule type" value="Genomic_DNA"/>
</dbReference>
<keyword evidence="9 13" id="KW-1133">Transmembrane helix</keyword>
<keyword evidence="11 13" id="KW-0472">Membrane</keyword>
<dbReference type="GO" id="GO:0017003">
    <property type="term" value="P:protein-heme linkage"/>
    <property type="evidence" value="ECO:0007669"/>
    <property type="project" value="UniProtKB-UniRule"/>
</dbReference>
<feature type="topological domain" description="Extracellular" evidence="13">
    <location>
        <begin position="30"/>
        <end position="160"/>
    </location>
</feature>
<name>A0A450UYL0_9GAMM</name>
<sequence>MKRQSRHQLFIVIAVVVGISAAAWLVFSAFQDNMRYFVSPSEIHAGLAPEDHTLRVGGLVVAGSVHRPGENEGLTVEFELTDNAERISVAYTGILPDLFREGQGIVATGRLRPDGVFAAREVLAKHDENYMPREVQAALDKAEDAAGVGKALRESAGGSL</sequence>
<evidence type="ECO:0000313" key="18">
    <source>
        <dbReference type="EMBL" id="VFK03231.1"/>
    </source>
</evidence>